<keyword evidence="1" id="KW-1133">Transmembrane helix</keyword>
<keyword evidence="3" id="KW-1185">Reference proteome</keyword>
<name>A0ABW4HP97_9BACI</name>
<feature type="transmembrane region" description="Helical" evidence="1">
    <location>
        <begin position="6"/>
        <end position="28"/>
    </location>
</feature>
<keyword evidence="1" id="KW-0472">Membrane</keyword>
<feature type="transmembrane region" description="Helical" evidence="1">
    <location>
        <begin position="72"/>
        <end position="93"/>
    </location>
</feature>
<evidence type="ECO:0000313" key="3">
    <source>
        <dbReference type="Proteomes" id="UP001597221"/>
    </source>
</evidence>
<evidence type="ECO:0000256" key="1">
    <source>
        <dbReference type="SAM" id="Phobius"/>
    </source>
</evidence>
<keyword evidence="1" id="KW-0812">Transmembrane</keyword>
<gene>
    <name evidence="2" type="ORF">ACFSBH_07220</name>
</gene>
<organism evidence="2 3">
    <name type="scientific">Oceanobacillus luteolus</name>
    <dbReference type="NCBI Taxonomy" id="1274358"/>
    <lineage>
        <taxon>Bacteria</taxon>
        <taxon>Bacillati</taxon>
        <taxon>Bacillota</taxon>
        <taxon>Bacilli</taxon>
        <taxon>Bacillales</taxon>
        <taxon>Bacillaceae</taxon>
        <taxon>Oceanobacillus</taxon>
    </lineage>
</organism>
<proteinExistence type="predicted"/>
<accession>A0ABW4HP97</accession>
<comment type="caution">
    <text evidence="2">The sequence shown here is derived from an EMBL/GenBank/DDBJ whole genome shotgun (WGS) entry which is preliminary data.</text>
</comment>
<dbReference type="RefSeq" id="WP_379596801.1">
    <property type="nucleotide sequence ID" value="NZ_JBHUDE010000035.1"/>
</dbReference>
<dbReference type="Pfam" id="PF12650">
    <property type="entry name" value="DUF3784"/>
    <property type="match status" value="1"/>
</dbReference>
<dbReference type="Proteomes" id="UP001597221">
    <property type="component" value="Unassembled WGS sequence"/>
</dbReference>
<evidence type="ECO:0000313" key="2">
    <source>
        <dbReference type="EMBL" id="MFD1607438.1"/>
    </source>
</evidence>
<sequence>MIGLIIIIILFIVMGIFLINGKGSFLIAGYNTMSEEEKAKYDTVALCKFMGKMMFAFAFIMVFWLISEVYSIDWLLYVGIAIFIGLTVFMLIYMNTGNRFKK</sequence>
<dbReference type="EMBL" id="JBHUDE010000035">
    <property type="protein sequence ID" value="MFD1607438.1"/>
    <property type="molecule type" value="Genomic_DNA"/>
</dbReference>
<reference evidence="3" key="1">
    <citation type="journal article" date="2019" name="Int. J. Syst. Evol. Microbiol.">
        <title>The Global Catalogue of Microorganisms (GCM) 10K type strain sequencing project: providing services to taxonomists for standard genome sequencing and annotation.</title>
        <authorList>
            <consortium name="The Broad Institute Genomics Platform"/>
            <consortium name="The Broad Institute Genome Sequencing Center for Infectious Disease"/>
            <person name="Wu L."/>
            <person name="Ma J."/>
        </authorList>
    </citation>
    <scope>NUCLEOTIDE SEQUENCE [LARGE SCALE GENOMIC DNA]</scope>
    <source>
        <strain evidence="3">CGMCC 1.12376</strain>
    </source>
</reference>
<dbReference type="InterPro" id="IPR017259">
    <property type="entry name" value="UCP037672"/>
</dbReference>
<feature type="transmembrane region" description="Helical" evidence="1">
    <location>
        <begin position="49"/>
        <end position="66"/>
    </location>
</feature>
<protein>
    <submittedName>
        <fullName evidence="2">DUF3784 domain-containing protein</fullName>
    </submittedName>
</protein>